<accession>A0A5B9QE58</accession>
<name>A0A5B9QE58_9BACT</name>
<dbReference type="KEGG" id="bgok:Pr1d_30780"/>
<proteinExistence type="predicted"/>
<organism evidence="3 4">
    <name type="scientific">Bythopirellula goksoeyrii</name>
    <dbReference type="NCBI Taxonomy" id="1400387"/>
    <lineage>
        <taxon>Bacteria</taxon>
        <taxon>Pseudomonadati</taxon>
        <taxon>Planctomycetota</taxon>
        <taxon>Planctomycetia</taxon>
        <taxon>Pirellulales</taxon>
        <taxon>Lacipirellulaceae</taxon>
        <taxon>Bythopirellula</taxon>
    </lineage>
</organism>
<dbReference type="PROSITE" id="PS00018">
    <property type="entry name" value="EF_HAND_1"/>
    <property type="match status" value="2"/>
</dbReference>
<protein>
    <submittedName>
        <fullName evidence="3">EF hand</fullName>
    </submittedName>
</protein>
<dbReference type="Proteomes" id="UP000323917">
    <property type="component" value="Chromosome"/>
</dbReference>
<dbReference type="AlphaFoldDB" id="A0A5B9QE58"/>
<dbReference type="InterPro" id="IPR002048">
    <property type="entry name" value="EF_hand_dom"/>
</dbReference>
<feature type="domain" description="EF-hand" evidence="2">
    <location>
        <begin position="42"/>
        <end position="60"/>
    </location>
</feature>
<dbReference type="Pfam" id="PF13202">
    <property type="entry name" value="EF-hand_5"/>
    <property type="match status" value="2"/>
</dbReference>
<dbReference type="EMBL" id="CP042913">
    <property type="protein sequence ID" value="QEG35772.1"/>
    <property type="molecule type" value="Genomic_DNA"/>
</dbReference>
<gene>
    <name evidence="3" type="ORF">Pr1d_30780</name>
</gene>
<feature type="domain" description="EF-hand" evidence="2">
    <location>
        <begin position="71"/>
        <end position="86"/>
    </location>
</feature>
<evidence type="ECO:0000259" key="2">
    <source>
        <dbReference type="Pfam" id="PF13202"/>
    </source>
</evidence>
<dbReference type="SUPFAM" id="SSF47473">
    <property type="entry name" value="EF-hand"/>
    <property type="match status" value="1"/>
</dbReference>
<dbReference type="GO" id="GO:0005509">
    <property type="term" value="F:calcium ion binding"/>
    <property type="evidence" value="ECO:0007669"/>
    <property type="project" value="InterPro"/>
</dbReference>
<dbReference type="InterPro" id="IPR011992">
    <property type="entry name" value="EF-hand-dom_pair"/>
</dbReference>
<feature type="chain" id="PRO_5022846424" evidence="1">
    <location>
        <begin position="28"/>
        <end position="210"/>
    </location>
</feature>
<keyword evidence="4" id="KW-1185">Reference proteome</keyword>
<sequence length="210" mass="22931" precursor="true">MSALICNRQLVVITLLAPLLSCGGSGASNKPGIDPGIASAKAFELLDKNSDGLLNDAELQGAPGLAEGKSRADTNGDGQVSQEELASRIKSWNDSILRLVGPELEVQFNGRLVPGATIIIEPESFLSEWIEPKTVSTNEHGKCTPQISRELPGMNMGYYRIKVSKEVGGKERIPKKYNEQTQVGVEFCPDRPSEEYQLIEIHLGKKSRRR</sequence>
<dbReference type="CDD" id="cd00051">
    <property type="entry name" value="EFh"/>
    <property type="match status" value="1"/>
</dbReference>
<dbReference type="RefSeq" id="WP_148074243.1">
    <property type="nucleotide sequence ID" value="NZ_CP042913.1"/>
</dbReference>
<evidence type="ECO:0000313" key="4">
    <source>
        <dbReference type="Proteomes" id="UP000323917"/>
    </source>
</evidence>
<evidence type="ECO:0000256" key="1">
    <source>
        <dbReference type="SAM" id="SignalP"/>
    </source>
</evidence>
<evidence type="ECO:0000313" key="3">
    <source>
        <dbReference type="EMBL" id="QEG35772.1"/>
    </source>
</evidence>
<feature type="signal peptide" evidence="1">
    <location>
        <begin position="1"/>
        <end position="27"/>
    </location>
</feature>
<dbReference type="Gene3D" id="1.10.238.10">
    <property type="entry name" value="EF-hand"/>
    <property type="match status" value="1"/>
</dbReference>
<dbReference type="InterPro" id="IPR018247">
    <property type="entry name" value="EF_Hand_1_Ca_BS"/>
</dbReference>
<reference evidence="3 4" key="1">
    <citation type="submission" date="2019-08" db="EMBL/GenBank/DDBJ databases">
        <title>Deep-cultivation of Planctomycetes and their phenomic and genomic characterization uncovers novel biology.</title>
        <authorList>
            <person name="Wiegand S."/>
            <person name="Jogler M."/>
            <person name="Boedeker C."/>
            <person name="Pinto D."/>
            <person name="Vollmers J."/>
            <person name="Rivas-Marin E."/>
            <person name="Kohn T."/>
            <person name="Peeters S.H."/>
            <person name="Heuer A."/>
            <person name="Rast P."/>
            <person name="Oberbeckmann S."/>
            <person name="Bunk B."/>
            <person name="Jeske O."/>
            <person name="Meyerdierks A."/>
            <person name="Storesund J.E."/>
            <person name="Kallscheuer N."/>
            <person name="Luecker S."/>
            <person name="Lage O.M."/>
            <person name="Pohl T."/>
            <person name="Merkel B.J."/>
            <person name="Hornburger P."/>
            <person name="Mueller R.-W."/>
            <person name="Bruemmer F."/>
            <person name="Labrenz M."/>
            <person name="Spormann A.M."/>
            <person name="Op den Camp H."/>
            <person name="Overmann J."/>
            <person name="Amann R."/>
            <person name="Jetten M.S.M."/>
            <person name="Mascher T."/>
            <person name="Medema M.H."/>
            <person name="Devos D.P."/>
            <person name="Kaster A.-K."/>
            <person name="Ovreas L."/>
            <person name="Rohde M."/>
            <person name="Galperin M.Y."/>
            <person name="Jogler C."/>
        </authorList>
    </citation>
    <scope>NUCLEOTIDE SEQUENCE [LARGE SCALE GENOMIC DNA]</scope>
    <source>
        <strain evidence="3 4">Pr1d</strain>
    </source>
</reference>
<dbReference type="OrthoDB" id="273510at2"/>
<keyword evidence="1" id="KW-0732">Signal</keyword>